<dbReference type="SUPFAM" id="SSF53474">
    <property type="entry name" value="alpha/beta-Hydrolases"/>
    <property type="match status" value="2"/>
</dbReference>
<evidence type="ECO:0000313" key="3">
    <source>
        <dbReference type="Proteomes" id="UP001597294"/>
    </source>
</evidence>
<gene>
    <name evidence="2" type="ORF">ACFSKO_14275</name>
</gene>
<dbReference type="EMBL" id="JBHUII010000007">
    <property type="protein sequence ID" value="MFD2206794.1"/>
    <property type="molecule type" value="Genomic_DNA"/>
</dbReference>
<dbReference type="Gene3D" id="3.40.50.1820">
    <property type="entry name" value="alpha/beta hydrolase"/>
    <property type="match status" value="1"/>
</dbReference>
<evidence type="ECO:0000256" key="1">
    <source>
        <dbReference type="SAM" id="SignalP"/>
    </source>
</evidence>
<accession>A0ABW5BME7</accession>
<keyword evidence="3" id="KW-1185">Reference proteome</keyword>
<name>A0ABW5BME7_9PROT</name>
<proteinExistence type="predicted"/>
<dbReference type="PROSITE" id="PS51257">
    <property type="entry name" value="PROKAR_LIPOPROTEIN"/>
    <property type="match status" value="1"/>
</dbReference>
<dbReference type="RefSeq" id="WP_380252779.1">
    <property type="nucleotide sequence ID" value="NZ_JBHUII010000007.1"/>
</dbReference>
<organism evidence="2 3">
    <name type="scientific">Kiloniella antarctica</name>
    <dbReference type="NCBI Taxonomy" id="1550907"/>
    <lineage>
        <taxon>Bacteria</taxon>
        <taxon>Pseudomonadati</taxon>
        <taxon>Pseudomonadota</taxon>
        <taxon>Alphaproteobacteria</taxon>
        <taxon>Rhodospirillales</taxon>
        <taxon>Kiloniellaceae</taxon>
        <taxon>Kiloniella</taxon>
    </lineage>
</organism>
<dbReference type="Proteomes" id="UP001597294">
    <property type="component" value="Unassembled WGS sequence"/>
</dbReference>
<sequence>MRYLIFAVLLLATLTACQTTKNSSGKIHGAYYVNGHQSDSGTVNGFTADTNNVLLNRDPKKTTLLIYNHGTVSSGIHQKCHTDWMPSYVRLLTLRDPSIIAYYFCSQEAGGNSGDSIVNQIHYKRGVEIARLSEKFQGLGISKDNIFLMGHSGGASASLMTASRSPNQFNSYIVTAPGYGYAYLGGARQHLNYGNLYNNWKTVIQRGKKSKGIVYAFPGDKYSPAKDLDFMKSMKNIDYRVLTAEDEQGCGIEEIHAYPWTDCFAKEQTLDILKYIQSTRTEYTVSAPPQTVKHEGINHPKHGIFYTSQDNPHRKHFGTYPTNKSFEEKFSATFKNRSPEKTVVFVYNHDLTNEGAANRCDPTNLPFYLRNLISFNARYVVYSFCAPDTINSLNKKTTDTLHNKTRLSELKTILNKLKDKHVKPGNIFLVGDNYGATTNILAAFEFGNKFNSHISLFPDRDVLLKRPHVFFDTVDALVKDRDEAARIASNAPGLIYSKKELLKENPLKNVAENNHWSFVVSGSCDSSQKVSYTDNCFHDKNKENITQFILDSLKQPSS</sequence>
<dbReference type="InterPro" id="IPR029058">
    <property type="entry name" value="AB_hydrolase_fold"/>
</dbReference>
<keyword evidence="1" id="KW-0732">Signal</keyword>
<comment type="caution">
    <text evidence="2">The sequence shown here is derived from an EMBL/GenBank/DDBJ whole genome shotgun (WGS) entry which is preliminary data.</text>
</comment>
<evidence type="ECO:0008006" key="4">
    <source>
        <dbReference type="Google" id="ProtNLM"/>
    </source>
</evidence>
<feature type="chain" id="PRO_5045143823" description="Sulfatase N-terminal domain-containing protein" evidence="1">
    <location>
        <begin position="19"/>
        <end position="558"/>
    </location>
</feature>
<feature type="signal peptide" evidence="1">
    <location>
        <begin position="1"/>
        <end position="18"/>
    </location>
</feature>
<reference evidence="3" key="1">
    <citation type="journal article" date="2019" name="Int. J. Syst. Evol. Microbiol.">
        <title>The Global Catalogue of Microorganisms (GCM) 10K type strain sequencing project: providing services to taxonomists for standard genome sequencing and annotation.</title>
        <authorList>
            <consortium name="The Broad Institute Genomics Platform"/>
            <consortium name="The Broad Institute Genome Sequencing Center for Infectious Disease"/>
            <person name="Wu L."/>
            <person name="Ma J."/>
        </authorList>
    </citation>
    <scope>NUCLEOTIDE SEQUENCE [LARGE SCALE GENOMIC DNA]</scope>
    <source>
        <strain evidence="3">CGMCC 4.7192</strain>
    </source>
</reference>
<protein>
    <recommendedName>
        <fullName evidence="4">Sulfatase N-terminal domain-containing protein</fullName>
    </recommendedName>
</protein>
<evidence type="ECO:0000313" key="2">
    <source>
        <dbReference type="EMBL" id="MFD2206794.1"/>
    </source>
</evidence>